<dbReference type="Pfam" id="PF00652">
    <property type="entry name" value="Ricin_B_lectin"/>
    <property type="match status" value="1"/>
</dbReference>
<evidence type="ECO:0000259" key="2">
    <source>
        <dbReference type="SMART" id="SM00458"/>
    </source>
</evidence>
<organism evidence="3 4">
    <name type="scientific">Kibdelosporangium phytohabitans</name>
    <dbReference type="NCBI Taxonomy" id="860235"/>
    <lineage>
        <taxon>Bacteria</taxon>
        <taxon>Bacillati</taxon>
        <taxon>Actinomycetota</taxon>
        <taxon>Actinomycetes</taxon>
        <taxon>Pseudonocardiales</taxon>
        <taxon>Pseudonocardiaceae</taxon>
        <taxon>Kibdelosporangium</taxon>
    </lineage>
</organism>
<name>A0A0N9HZH9_9PSEU</name>
<feature type="chain" id="PRO_5039530417" description="Ricin B lectin domain-containing protein" evidence="1">
    <location>
        <begin position="31"/>
        <end position="161"/>
    </location>
</feature>
<dbReference type="InterPro" id="IPR035992">
    <property type="entry name" value="Ricin_B-like_lectins"/>
</dbReference>
<protein>
    <recommendedName>
        <fullName evidence="2">Ricin B lectin domain-containing protein</fullName>
    </recommendedName>
</protein>
<dbReference type="EMBL" id="CP012752">
    <property type="protein sequence ID" value="ALG11144.1"/>
    <property type="molecule type" value="Genomic_DNA"/>
</dbReference>
<dbReference type="OrthoDB" id="3534750at2"/>
<accession>A0A0N9HZH9</accession>
<dbReference type="STRING" id="860235.AOZ06_33480"/>
<dbReference type="Gene3D" id="2.80.10.50">
    <property type="match status" value="1"/>
</dbReference>
<sequence>MGLTATSRRLAGVGAAAAFASALLFGVVQGAGTAAAADNIYLVKNGNTGRCLTANNLQEPRNDVFTRDCVGAATQKWRIVGGHFIPQGNAKPLRCLDYGDPFVGTFPCDGGEFQDWSTNGSRTWIKHVSTNSCLNSTGEANALVVLSPCGGGSSRWVTVKV</sequence>
<dbReference type="KEGG" id="kphy:AOZ06_33480"/>
<proteinExistence type="predicted"/>
<evidence type="ECO:0000313" key="4">
    <source>
        <dbReference type="Proteomes" id="UP000063699"/>
    </source>
</evidence>
<evidence type="ECO:0000313" key="3">
    <source>
        <dbReference type="EMBL" id="ALG11144.1"/>
    </source>
</evidence>
<dbReference type="CDD" id="cd23415">
    <property type="entry name" value="beta-trefoil_Ricin_AH"/>
    <property type="match status" value="1"/>
</dbReference>
<keyword evidence="4" id="KW-1185">Reference proteome</keyword>
<reference evidence="3 4" key="1">
    <citation type="submission" date="2015-07" db="EMBL/GenBank/DDBJ databases">
        <title>Genome sequencing of Kibdelosporangium phytohabitans.</title>
        <authorList>
            <person name="Qin S."/>
            <person name="Xing K."/>
        </authorList>
    </citation>
    <scope>NUCLEOTIDE SEQUENCE [LARGE SCALE GENOMIC DNA]</scope>
    <source>
        <strain evidence="3 4">KLBMP1111</strain>
    </source>
</reference>
<dbReference type="Proteomes" id="UP000063699">
    <property type="component" value="Chromosome"/>
</dbReference>
<feature type="domain" description="Ricin B lectin" evidence="2">
    <location>
        <begin position="38"/>
        <end position="159"/>
    </location>
</feature>
<dbReference type="RefSeq" id="WP_054293045.1">
    <property type="nucleotide sequence ID" value="NZ_CP012752.1"/>
</dbReference>
<evidence type="ECO:0000256" key="1">
    <source>
        <dbReference type="SAM" id="SignalP"/>
    </source>
</evidence>
<dbReference type="PROSITE" id="PS50231">
    <property type="entry name" value="RICIN_B_LECTIN"/>
    <property type="match status" value="1"/>
</dbReference>
<dbReference type="SMART" id="SM00458">
    <property type="entry name" value="RICIN"/>
    <property type="match status" value="1"/>
</dbReference>
<gene>
    <name evidence="3" type="ORF">AOZ06_33480</name>
</gene>
<dbReference type="SUPFAM" id="SSF50370">
    <property type="entry name" value="Ricin B-like lectins"/>
    <property type="match status" value="1"/>
</dbReference>
<dbReference type="InterPro" id="IPR000772">
    <property type="entry name" value="Ricin_B_lectin"/>
</dbReference>
<feature type="signal peptide" evidence="1">
    <location>
        <begin position="1"/>
        <end position="30"/>
    </location>
</feature>
<keyword evidence="1" id="KW-0732">Signal</keyword>
<dbReference type="AlphaFoldDB" id="A0A0N9HZH9"/>